<dbReference type="Pfam" id="PF02358">
    <property type="entry name" value="Trehalose_PPase"/>
    <property type="match status" value="1"/>
</dbReference>
<dbReference type="InterPro" id="IPR023214">
    <property type="entry name" value="HAD_sf"/>
</dbReference>
<evidence type="ECO:0000313" key="2">
    <source>
        <dbReference type="Proteomes" id="UP001140562"/>
    </source>
</evidence>
<reference evidence="1" key="1">
    <citation type="submission" date="2022-10" db="EMBL/GenBank/DDBJ databases">
        <title>Tapping the CABI collections for fungal endophytes: first genome assemblies for Collariella, Neodidymelliopsis, Ascochyta clinopodiicola, Didymella pomorum, Didymosphaeria variabile, Neocosmospora piperis and Neocucurbitaria cava.</title>
        <authorList>
            <person name="Hill R."/>
        </authorList>
    </citation>
    <scope>NUCLEOTIDE SEQUENCE</scope>
    <source>
        <strain evidence="1">IMI 360193</strain>
    </source>
</reference>
<sequence>MPRVKAVPIANSVIIEPIDIDKLTAIRYIWSNYLENARPDFLLVAGNDRSDENVFSWAKELKEDRRVRYIQTVNIGRRNSMATATLTNGATSKSQAHFSRSEDFLTTRIGLINILNKLAKIRTV</sequence>
<dbReference type="InterPro" id="IPR003337">
    <property type="entry name" value="Trehalose_PPase"/>
</dbReference>
<name>A0A9W9BVM7_9PLEO</name>
<accession>A0A9W9BVM7</accession>
<dbReference type="GO" id="GO:0005992">
    <property type="term" value="P:trehalose biosynthetic process"/>
    <property type="evidence" value="ECO:0007669"/>
    <property type="project" value="InterPro"/>
</dbReference>
<evidence type="ECO:0000313" key="1">
    <source>
        <dbReference type="EMBL" id="KAJ4329585.1"/>
    </source>
</evidence>
<dbReference type="AlphaFoldDB" id="A0A9W9BVM7"/>
<protein>
    <submittedName>
        <fullName evidence="1">Trehalose-6-P synthase/phosphatase complex subunit</fullName>
    </submittedName>
</protein>
<dbReference type="Gene3D" id="3.40.50.1000">
    <property type="entry name" value="HAD superfamily/HAD-like"/>
    <property type="match status" value="1"/>
</dbReference>
<gene>
    <name evidence="1" type="primary">TPS3_2</name>
    <name evidence="1" type="ORF">N0V87_010735</name>
</gene>
<comment type="caution">
    <text evidence="1">The sequence shown here is derived from an EMBL/GenBank/DDBJ whole genome shotgun (WGS) entry which is preliminary data.</text>
</comment>
<proteinExistence type="predicted"/>
<organism evidence="1 2">
    <name type="scientific">Didymella glomerata</name>
    <dbReference type="NCBI Taxonomy" id="749621"/>
    <lineage>
        <taxon>Eukaryota</taxon>
        <taxon>Fungi</taxon>
        <taxon>Dikarya</taxon>
        <taxon>Ascomycota</taxon>
        <taxon>Pezizomycotina</taxon>
        <taxon>Dothideomycetes</taxon>
        <taxon>Pleosporomycetidae</taxon>
        <taxon>Pleosporales</taxon>
        <taxon>Pleosporineae</taxon>
        <taxon>Didymellaceae</taxon>
        <taxon>Didymella</taxon>
    </lineage>
</organism>
<keyword evidence="2" id="KW-1185">Reference proteome</keyword>
<dbReference type="EMBL" id="JAPEUV010000426">
    <property type="protein sequence ID" value="KAJ4329585.1"/>
    <property type="molecule type" value="Genomic_DNA"/>
</dbReference>
<dbReference type="Proteomes" id="UP001140562">
    <property type="component" value="Unassembled WGS sequence"/>
</dbReference>